<accession>F8KTM0</accession>
<dbReference type="KEGG" id="hbi:HBZC1_12040"/>
<evidence type="ECO:0000313" key="1">
    <source>
        <dbReference type="EMBL" id="CCB80190.1"/>
    </source>
</evidence>
<evidence type="ECO:0000313" key="2">
    <source>
        <dbReference type="Proteomes" id="UP000008387"/>
    </source>
</evidence>
<dbReference type="EMBL" id="FR871757">
    <property type="protein sequence ID" value="CCB80190.1"/>
    <property type="molecule type" value="Genomic_DNA"/>
</dbReference>
<dbReference type="HOGENOM" id="CLU_3328636_0_0_7"/>
<proteinExistence type="predicted"/>
<dbReference type="AlphaFoldDB" id="F8KTM0"/>
<reference evidence="1 2" key="1">
    <citation type="journal article" date="2011" name="J. Bacteriol.">
        <title>Genome sequence of Helicobacter bizzozeronii strain CIII-1, an isolate from human gastric mucosa.</title>
        <authorList>
            <person name="Schott T."/>
            <person name="Rossi M."/>
            <person name="Hanninen M.L."/>
        </authorList>
    </citation>
    <scope>NUCLEOTIDE SEQUENCE [LARGE SCALE GENOMIC DNA]</scope>
    <source>
        <strain evidence="1 2">CIII-1</strain>
    </source>
</reference>
<protein>
    <submittedName>
        <fullName evidence="1">Uncharacterized protein</fullName>
    </submittedName>
</protein>
<name>F8KTM0_HELBC</name>
<keyword evidence="2" id="KW-1185">Reference proteome</keyword>
<gene>
    <name evidence="1" type="ordered locus">HBZC1_12040</name>
</gene>
<sequence>MIPLQAERLKATQASLAHTNFIPNTNFQGKTWTLFYKI</sequence>
<dbReference type="Proteomes" id="UP000008387">
    <property type="component" value="Chromosome"/>
</dbReference>
<organism evidence="1 2">
    <name type="scientific">Helicobacter bizzozeronii (strain CIII-1)</name>
    <dbReference type="NCBI Taxonomy" id="1002804"/>
    <lineage>
        <taxon>Bacteria</taxon>
        <taxon>Pseudomonadati</taxon>
        <taxon>Campylobacterota</taxon>
        <taxon>Epsilonproteobacteria</taxon>
        <taxon>Campylobacterales</taxon>
        <taxon>Helicobacteraceae</taxon>
        <taxon>Helicobacter</taxon>
    </lineage>
</organism>